<proteinExistence type="inferred from homology"/>
<accession>A0ABS7C1D2</accession>
<dbReference type="Proteomes" id="UP001519887">
    <property type="component" value="Unassembled WGS sequence"/>
</dbReference>
<comment type="similarity">
    <text evidence="1">Belongs to the phosphosulfolactate synthase family.</text>
</comment>
<dbReference type="InterPro" id="IPR036112">
    <property type="entry name" value="ComA_synth_sf"/>
</dbReference>
<evidence type="ECO:0000256" key="1">
    <source>
        <dbReference type="ARBA" id="ARBA00010424"/>
    </source>
</evidence>
<dbReference type="EMBL" id="JAHZIK010000232">
    <property type="protein sequence ID" value="MBW7454667.1"/>
    <property type="molecule type" value="Genomic_DNA"/>
</dbReference>
<dbReference type="InterPro" id="IPR013785">
    <property type="entry name" value="Aldolase_TIM"/>
</dbReference>
<keyword evidence="4" id="KW-1185">Reference proteome</keyword>
<protein>
    <submittedName>
        <fullName evidence="3">Phosphosulfolactate synthase</fullName>
    </submittedName>
</protein>
<dbReference type="Gene3D" id="3.20.20.70">
    <property type="entry name" value="Aldolase class I"/>
    <property type="match status" value="1"/>
</dbReference>
<evidence type="ECO:0000313" key="3">
    <source>
        <dbReference type="EMBL" id="MBW7454667.1"/>
    </source>
</evidence>
<dbReference type="InterPro" id="IPR003830">
    <property type="entry name" value="ComA_synth"/>
</dbReference>
<feature type="region of interest" description="Disordered" evidence="2">
    <location>
        <begin position="1"/>
        <end position="36"/>
    </location>
</feature>
<evidence type="ECO:0000256" key="2">
    <source>
        <dbReference type="SAM" id="MobiDB-lite"/>
    </source>
</evidence>
<dbReference type="RefSeq" id="WP_210041955.1">
    <property type="nucleotide sequence ID" value="NZ_JBHLVU010000073.1"/>
</dbReference>
<evidence type="ECO:0000313" key="4">
    <source>
        <dbReference type="Proteomes" id="UP001519887"/>
    </source>
</evidence>
<gene>
    <name evidence="3" type="ORF">K0U00_11560</name>
</gene>
<comment type="caution">
    <text evidence="3">The sequence shown here is derived from an EMBL/GenBank/DDBJ whole genome shotgun (WGS) entry which is preliminary data.</text>
</comment>
<feature type="compositionally biased region" description="Basic and acidic residues" evidence="2">
    <location>
        <begin position="26"/>
        <end position="36"/>
    </location>
</feature>
<organism evidence="3 4">
    <name type="scientific">Paenibacillus sepulcri</name>
    <dbReference type="NCBI Taxonomy" id="359917"/>
    <lineage>
        <taxon>Bacteria</taxon>
        <taxon>Bacillati</taxon>
        <taxon>Bacillota</taxon>
        <taxon>Bacilli</taxon>
        <taxon>Bacillales</taxon>
        <taxon>Paenibacillaceae</taxon>
        <taxon>Paenibacillus</taxon>
    </lineage>
</organism>
<reference evidence="3 4" key="1">
    <citation type="submission" date="2021-07" db="EMBL/GenBank/DDBJ databases">
        <title>Paenibacillus radiodurans sp. nov., isolated from the southeastern edge of Tengger Desert.</title>
        <authorList>
            <person name="Zhang G."/>
        </authorList>
    </citation>
    <scope>NUCLEOTIDE SEQUENCE [LARGE SCALE GENOMIC DNA]</scope>
    <source>
        <strain evidence="3 4">CCM 7311</strain>
    </source>
</reference>
<name>A0ABS7C1D2_9BACL</name>
<dbReference type="SUPFAM" id="SSF102110">
    <property type="entry name" value="(2r)-phospho-3-sulfolactate synthase ComA"/>
    <property type="match status" value="1"/>
</dbReference>
<dbReference type="Pfam" id="PF02679">
    <property type="entry name" value="ComA"/>
    <property type="match status" value="1"/>
</dbReference>
<sequence length="286" mass="31245">MRSNSRPAWPARLQNPGGQRITPLEPENKHDADRTVGRGQTMVIDKGLGQNGFSDLLETAGAYITCVKIGFGTAPLYPTELLLGKIELAKRHGILIMPGGTLLEAAVSQELVPAFFETICRLGFNGVEVSDGTIELSRSRRSELIREGLNHGLQVVTEYGKKLNGSTVDIAELQATADADWYAGAELITIEARESGVGVGLFDENGDCKEEVLLAVERSFGGISRIMWETPLKQQQALLLRTFGPEAHLGNIPPQDALSLETMRRGLRSDTFSFGLKNELPIHYMI</sequence>